<evidence type="ECO:0000313" key="1">
    <source>
        <dbReference type="EnsemblPlants" id="AUR62005684-RA:cds"/>
    </source>
</evidence>
<reference evidence="1" key="2">
    <citation type="submission" date="2021-03" db="UniProtKB">
        <authorList>
            <consortium name="EnsemblPlants"/>
        </authorList>
    </citation>
    <scope>IDENTIFICATION</scope>
</reference>
<keyword evidence="2" id="KW-1185">Reference proteome</keyword>
<organism evidence="1 2">
    <name type="scientific">Chenopodium quinoa</name>
    <name type="common">Quinoa</name>
    <dbReference type="NCBI Taxonomy" id="63459"/>
    <lineage>
        <taxon>Eukaryota</taxon>
        <taxon>Viridiplantae</taxon>
        <taxon>Streptophyta</taxon>
        <taxon>Embryophyta</taxon>
        <taxon>Tracheophyta</taxon>
        <taxon>Spermatophyta</taxon>
        <taxon>Magnoliopsida</taxon>
        <taxon>eudicotyledons</taxon>
        <taxon>Gunneridae</taxon>
        <taxon>Pentapetalae</taxon>
        <taxon>Caryophyllales</taxon>
        <taxon>Chenopodiaceae</taxon>
        <taxon>Chenopodioideae</taxon>
        <taxon>Atripliceae</taxon>
        <taxon>Chenopodium</taxon>
    </lineage>
</organism>
<protein>
    <recommendedName>
        <fullName evidence="3">Endonuclease/exonuclease/phosphatase domain-containing protein</fullName>
    </recommendedName>
</protein>
<reference evidence="1" key="1">
    <citation type="journal article" date="2017" name="Nature">
        <title>The genome of Chenopodium quinoa.</title>
        <authorList>
            <person name="Jarvis D.E."/>
            <person name="Ho Y.S."/>
            <person name="Lightfoot D.J."/>
            <person name="Schmoeckel S.M."/>
            <person name="Li B."/>
            <person name="Borm T.J.A."/>
            <person name="Ohyanagi H."/>
            <person name="Mineta K."/>
            <person name="Michell C.T."/>
            <person name="Saber N."/>
            <person name="Kharbatia N.M."/>
            <person name="Rupper R.R."/>
            <person name="Sharp A.R."/>
            <person name="Dally N."/>
            <person name="Boughton B.A."/>
            <person name="Woo Y.H."/>
            <person name="Gao G."/>
            <person name="Schijlen E.G.W.M."/>
            <person name="Guo X."/>
            <person name="Momin A.A."/>
            <person name="Negrao S."/>
            <person name="Al-Babili S."/>
            <person name="Gehring C."/>
            <person name="Roessner U."/>
            <person name="Jung C."/>
            <person name="Murphy K."/>
            <person name="Arold S.T."/>
            <person name="Gojobori T."/>
            <person name="van der Linden C.G."/>
            <person name="van Loo E.N."/>
            <person name="Jellen E.N."/>
            <person name="Maughan P.J."/>
            <person name="Tester M."/>
        </authorList>
    </citation>
    <scope>NUCLEOTIDE SEQUENCE [LARGE SCALE GENOMIC DNA]</scope>
    <source>
        <strain evidence="1">cv. PI 614886</strain>
    </source>
</reference>
<dbReference type="SUPFAM" id="SSF56219">
    <property type="entry name" value="DNase I-like"/>
    <property type="match status" value="1"/>
</dbReference>
<accession>A0A803L1E6</accession>
<dbReference type="Gene3D" id="3.60.10.10">
    <property type="entry name" value="Endonuclease/exonuclease/phosphatase"/>
    <property type="match status" value="1"/>
</dbReference>
<dbReference type="AlphaFoldDB" id="A0A803L1E6"/>
<dbReference type="PANTHER" id="PTHR33710:SF71">
    <property type="entry name" value="ENDONUCLEASE_EXONUCLEASE_PHOSPHATASE DOMAIN-CONTAINING PROTEIN"/>
    <property type="match status" value="1"/>
</dbReference>
<sequence>MGRVGSVVEESLCYGRTLDVEIKSFSLNHNDAWVEWGSNIRWRFTGIYGHPEEENKHKTGRILENLYNNHSGPWICGGDLNLMLTSDEKKGGREFNLMEAEILRNVVNVCELEDLGYLGHPFTWTNNRGGEQNVQEWLDSFLANKEWRQLKGVGKAKKKKFKKRFKFEEMWLREEMCADIMGNAWSRREWMSLNIEKIYTGDSAAGKIGFVKETKTQKKIHQKASQRRARNEIRMIKDAVGNCYKDESQISEVLAKHFEDLFTSGGQREA</sequence>
<dbReference type="Gramene" id="AUR62005684-RA">
    <property type="protein sequence ID" value="AUR62005684-RA:cds"/>
    <property type="gene ID" value="AUR62005684"/>
</dbReference>
<dbReference type="InterPro" id="IPR036691">
    <property type="entry name" value="Endo/exonu/phosph_ase_sf"/>
</dbReference>
<evidence type="ECO:0008006" key="3">
    <source>
        <dbReference type="Google" id="ProtNLM"/>
    </source>
</evidence>
<dbReference type="EnsemblPlants" id="AUR62005684-RA">
    <property type="protein sequence ID" value="AUR62005684-RA:cds"/>
    <property type="gene ID" value="AUR62005684"/>
</dbReference>
<evidence type="ECO:0000313" key="2">
    <source>
        <dbReference type="Proteomes" id="UP000596660"/>
    </source>
</evidence>
<dbReference type="Proteomes" id="UP000596660">
    <property type="component" value="Unplaced"/>
</dbReference>
<name>A0A803L1E6_CHEQI</name>
<proteinExistence type="predicted"/>
<dbReference type="PANTHER" id="PTHR33710">
    <property type="entry name" value="BNAC02G09200D PROTEIN"/>
    <property type="match status" value="1"/>
</dbReference>